<feature type="chain" id="PRO_5040736653" evidence="1">
    <location>
        <begin position="20"/>
        <end position="132"/>
    </location>
</feature>
<dbReference type="Proteomes" id="UP000504610">
    <property type="component" value="Chromosome 8"/>
</dbReference>
<protein>
    <submittedName>
        <fullName evidence="3">Uncharacterized protein LOC108820882 isoform X1</fullName>
    </submittedName>
</protein>
<feature type="signal peptide" evidence="1">
    <location>
        <begin position="1"/>
        <end position="19"/>
    </location>
</feature>
<accession>A0A9W3CCF6</accession>
<evidence type="ECO:0000256" key="1">
    <source>
        <dbReference type="SAM" id="SignalP"/>
    </source>
</evidence>
<reference evidence="3" key="2">
    <citation type="submission" date="2025-08" db="UniProtKB">
        <authorList>
            <consortium name="RefSeq"/>
        </authorList>
    </citation>
    <scope>IDENTIFICATION</scope>
    <source>
        <tissue evidence="3">Leaf</tissue>
    </source>
</reference>
<dbReference type="GeneID" id="108820882"/>
<proteinExistence type="predicted"/>
<evidence type="ECO:0000313" key="2">
    <source>
        <dbReference type="Proteomes" id="UP000504610"/>
    </source>
</evidence>
<evidence type="ECO:0000313" key="3">
    <source>
        <dbReference type="RefSeq" id="XP_056849185.1"/>
    </source>
</evidence>
<organism evidence="2 3">
    <name type="scientific">Raphanus sativus</name>
    <name type="common">Radish</name>
    <name type="synonym">Raphanus raphanistrum var. sativus</name>
    <dbReference type="NCBI Taxonomy" id="3726"/>
    <lineage>
        <taxon>Eukaryota</taxon>
        <taxon>Viridiplantae</taxon>
        <taxon>Streptophyta</taxon>
        <taxon>Embryophyta</taxon>
        <taxon>Tracheophyta</taxon>
        <taxon>Spermatophyta</taxon>
        <taxon>Magnoliopsida</taxon>
        <taxon>eudicotyledons</taxon>
        <taxon>Gunneridae</taxon>
        <taxon>Pentapetalae</taxon>
        <taxon>rosids</taxon>
        <taxon>malvids</taxon>
        <taxon>Brassicales</taxon>
        <taxon>Brassicaceae</taxon>
        <taxon>Brassiceae</taxon>
        <taxon>Raphanus</taxon>
    </lineage>
</organism>
<dbReference type="OrthoDB" id="2016681at2759"/>
<gene>
    <name evidence="3" type="primary">LOC108820882</name>
</gene>
<sequence>MFIFFLQLTKMLTFPLCGCELSSESKTLAFAAPLVSISHTKRQIVLGRRDSVKVSAAKSGNFSLGSIFKSCDTCGAKGAIECPGCKVEIRRMGIFSRGGMEMCRCFDCQGFGMKSCPKCGKGGLTPEQRGER</sequence>
<reference evidence="2" key="1">
    <citation type="journal article" date="2019" name="Database">
        <title>The radish genome database (RadishGD): an integrated information resource for radish genomics.</title>
        <authorList>
            <person name="Yu H.J."/>
            <person name="Baek S."/>
            <person name="Lee Y.J."/>
            <person name="Cho A."/>
            <person name="Mun J.H."/>
        </authorList>
    </citation>
    <scope>NUCLEOTIDE SEQUENCE [LARGE SCALE GENOMIC DNA]</scope>
    <source>
        <strain evidence="2">cv. WK10039</strain>
    </source>
</reference>
<keyword evidence="1" id="KW-0732">Signal</keyword>
<name>A0A9W3CCF6_RAPSA</name>
<dbReference type="RefSeq" id="XP_056849185.1">
    <property type="nucleotide sequence ID" value="XM_056993205.1"/>
</dbReference>
<keyword evidence="2" id="KW-1185">Reference proteome</keyword>
<dbReference type="AlphaFoldDB" id="A0A9W3CCF6"/>